<gene>
    <name evidence="2" type="ORF">SAMN02745784_02919</name>
</gene>
<dbReference type="STRING" id="1123404.SAMN02745784_02919"/>
<keyword evidence="1" id="KW-1133">Transmembrane helix</keyword>
<dbReference type="Proteomes" id="UP000184114">
    <property type="component" value="Unassembled WGS sequence"/>
</dbReference>
<sequence length="166" mass="19372">MKIFIRTENYVPPTKKEKRFMFVVVAIMIGFILWGFIATYINANAFTRSAIYRNVQDVFGYKNIHETQYHEESKTYLVRLYVPNRGSRNKTAQNALDKIRKVCILSSEGLEIGSDVQTLTLFIDSEDWTVSLSTSLKKDTIFNTDWYNIKTYGELMELTNTKVKNR</sequence>
<dbReference type="AlphaFoldDB" id="A0A1M4Z5X1"/>
<keyword evidence="3" id="KW-1185">Reference proteome</keyword>
<organism evidence="2 3">
    <name type="scientific">Tissierella praeacuta DSM 18095</name>
    <dbReference type="NCBI Taxonomy" id="1123404"/>
    <lineage>
        <taxon>Bacteria</taxon>
        <taxon>Bacillati</taxon>
        <taxon>Bacillota</taxon>
        <taxon>Tissierellia</taxon>
        <taxon>Tissierellales</taxon>
        <taxon>Tissierellaceae</taxon>
        <taxon>Tissierella</taxon>
    </lineage>
</organism>
<feature type="transmembrane region" description="Helical" evidence="1">
    <location>
        <begin position="20"/>
        <end position="41"/>
    </location>
</feature>
<dbReference type="EMBL" id="FQTY01000022">
    <property type="protein sequence ID" value="SHF13459.1"/>
    <property type="molecule type" value="Genomic_DNA"/>
</dbReference>
<keyword evidence="1" id="KW-0472">Membrane</keyword>
<dbReference type="RefSeq" id="WP_072977657.1">
    <property type="nucleotide sequence ID" value="NZ_FQTY01000022.1"/>
</dbReference>
<evidence type="ECO:0000313" key="2">
    <source>
        <dbReference type="EMBL" id="SHF13459.1"/>
    </source>
</evidence>
<proteinExistence type="predicted"/>
<keyword evidence="1" id="KW-0812">Transmembrane</keyword>
<evidence type="ECO:0000313" key="3">
    <source>
        <dbReference type="Proteomes" id="UP000184114"/>
    </source>
</evidence>
<evidence type="ECO:0000256" key="1">
    <source>
        <dbReference type="SAM" id="Phobius"/>
    </source>
</evidence>
<name>A0A1M4Z5X1_9FIRM</name>
<reference evidence="3" key="1">
    <citation type="submission" date="2016-11" db="EMBL/GenBank/DDBJ databases">
        <authorList>
            <person name="Varghese N."/>
            <person name="Submissions S."/>
        </authorList>
    </citation>
    <scope>NUCLEOTIDE SEQUENCE [LARGE SCALE GENOMIC DNA]</scope>
    <source>
        <strain evidence="3">DSM 18095</strain>
    </source>
</reference>
<accession>A0A1M4Z5X1</accession>
<dbReference type="GeneID" id="90994550"/>
<protein>
    <submittedName>
        <fullName evidence="2">Uncharacterized protein</fullName>
    </submittedName>
</protein>